<sequence length="257" mass="27690">MNYPNRVVKKNEADTTIVSAIQNQLNAMGCGPIKVNGVFDNNTVSAVKLFQTRHVDVAGTPLKADGQVGPITWAILFGPVNMPLTSVSTSQLLITTLAVAASQIGVVESPPGSNRGPQVDAYLRTVGLNPVGQHYSWCAAFVYWCFQQSSTQLNLPRNPLVKTAGCLDHWQRASCPKITRQAAIRDPSLVRPGVIFIIDHGNGAGHTGLVESSQGGLLTTIEGNTNQQLSSNGYGVFRLNRRKIVDITKGFLDYSMV</sequence>
<dbReference type="Pfam" id="PF01471">
    <property type="entry name" value="PG_binding_1"/>
    <property type="match status" value="1"/>
</dbReference>
<feature type="domain" description="Peptidase C51" evidence="2">
    <location>
        <begin position="132"/>
        <end position="224"/>
    </location>
</feature>
<dbReference type="SUPFAM" id="SSF47090">
    <property type="entry name" value="PGBD-like"/>
    <property type="match status" value="1"/>
</dbReference>
<proteinExistence type="predicted"/>
<name>A0A3M9NSU2_9BACT</name>
<evidence type="ECO:0000259" key="2">
    <source>
        <dbReference type="Pfam" id="PF05257"/>
    </source>
</evidence>
<dbReference type="Gene3D" id="1.10.101.10">
    <property type="entry name" value="PGBD-like superfamily/PGBD"/>
    <property type="match status" value="1"/>
</dbReference>
<dbReference type="AlphaFoldDB" id="A0A3M9NSU2"/>
<dbReference type="RefSeq" id="WP_123119174.1">
    <property type="nucleotide sequence ID" value="NZ_RJJR01000001.1"/>
</dbReference>
<dbReference type="Proteomes" id="UP000267223">
    <property type="component" value="Unassembled WGS sequence"/>
</dbReference>
<dbReference type="OrthoDB" id="9813532at2"/>
<evidence type="ECO:0000259" key="1">
    <source>
        <dbReference type="Pfam" id="PF01471"/>
    </source>
</evidence>
<comment type="caution">
    <text evidence="3">The sequence shown here is derived from an EMBL/GenBank/DDBJ whole genome shotgun (WGS) entry which is preliminary data.</text>
</comment>
<evidence type="ECO:0000313" key="4">
    <source>
        <dbReference type="Proteomes" id="UP000267223"/>
    </source>
</evidence>
<reference evidence="3 4" key="1">
    <citation type="submission" date="2018-11" db="EMBL/GenBank/DDBJ databases">
        <title>Draft genome sequence of Ferruginibacter sp. BO-59.</title>
        <authorList>
            <person name="Im W.T."/>
        </authorList>
    </citation>
    <scope>NUCLEOTIDE SEQUENCE [LARGE SCALE GENOMIC DNA]</scope>
    <source>
        <strain evidence="3 4">BO-59</strain>
    </source>
</reference>
<accession>A0A3M9NSU2</accession>
<dbReference type="InterPro" id="IPR036365">
    <property type="entry name" value="PGBD-like_sf"/>
</dbReference>
<keyword evidence="4" id="KW-1185">Reference proteome</keyword>
<dbReference type="InterPro" id="IPR007921">
    <property type="entry name" value="CHAP_dom"/>
</dbReference>
<evidence type="ECO:0000313" key="3">
    <source>
        <dbReference type="EMBL" id="RNI40283.1"/>
    </source>
</evidence>
<dbReference type="Pfam" id="PF05257">
    <property type="entry name" value="CHAP"/>
    <property type="match status" value="1"/>
</dbReference>
<protein>
    <submittedName>
        <fullName evidence="3">CHAP domain-containing protein</fullName>
    </submittedName>
</protein>
<gene>
    <name evidence="3" type="ORF">EFY79_03000</name>
</gene>
<dbReference type="EMBL" id="RJJR01000001">
    <property type="protein sequence ID" value="RNI40283.1"/>
    <property type="molecule type" value="Genomic_DNA"/>
</dbReference>
<feature type="domain" description="Peptidoglycan binding-like" evidence="1">
    <location>
        <begin position="18"/>
        <end position="76"/>
    </location>
</feature>
<organism evidence="3 4">
    <name type="scientific">Hanamia caeni</name>
    <dbReference type="NCBI Taxonomy" id="2294116"/>
    <lineage>
        <taxon>Bacteria</taxon>
        <taxon>Pseudomonadati</taxon>
        <taxon>Bacteroidota</taxon>
        <taxon>Chitinophagia</taxon>
        <taxon>Chitinophagales</taxon>
        <taxon>Chitinophagaceae</taxon>
        <taxon>Hanamia</taxon>
    </lineage>
</organism>
<dbReference type="InterPro" id="IPR002477">
    <property type="entry name" value="Peptidoglycan-bd-like"/>
</dbReference>
<dbReference type="InterPro" id="IPR036366">
    <property type="entry name" value="PGBDSf"/>
</dbReference>